<dbReference type="PANTHER" id="PTHR13964">
    <property type="entry name" value="RBP-RELATED"/>
    <property type="match status" value="1"/>
</dbReference>
<dbReference type="GO" id="GO:0006325">
    <property type="term" value="P:chromatin organization"/>
    <property type="evidence" value="ECO:0007669"/>
    <property type="project" value="UniProtKB-KW"/>
</dbReference>
<dbReference type="SUPFAM" id="SSF46774">
    <property type="entry name" value="ARID-like"/>
    <property type="match status" value="1"/>
</dbReference>
<feature type="compositionally biased region" description="Basic and acidic residues" evidence="9">
    <location>
        <begin position="903"/>
        <end position="923"/>
    </location>
</feature>
<dbReference type="PANTHER" id="PTHR13964:SF26">
    <property type="entry name" value="AT-RICH INTERACTIVE DOMAIN-CONTAINING PROTEIN 4A"/>
    <property type="match status" value="1"/>
</dbReference>
<feature type="region of interest" description="Disordered" evidence="9">
    <location>
        <begin position="1262"/>
        <end position="1308"/>
    </location>
</feature>
<dbReference type="Pfam" id="PF01388">
    <property type="entry name" value="ARID"/>
    <property type="match status" value="1"/>
</dbReference>
<name>A0A671MBF6_9TELE</name>
<dbReference type="FunFam" id="2.30.30.140:FF:000009">
    <property type="entry name" value="AT-rich interactive domain-containing protein 4B"/>
    <property type="match status" value="1"/>
</dbReference>
<feature type="compositionally biased region" description="Basic and acidic residues" evidence="9">
    <location>
        <begin position="1069"/>
        <end position="1078"/>
    </location>
</feature>
<dbReference type="SUPFAM" id="SSF63748">
    <property type="entry name" value="Tudor/PWWP/MBT"/>
    <property type="match status" value="1"/>
</dbReference>
<evidence type="ECO:0000256" key="2">
    <source>
        <dbReference type="ARBA" id="ARBA00022553"/>
    </source>
</evidence>
<dbReference type="InterPro" id="IPR051232">
    <property type="entry name" value="ARID/SWI1_ChromRemod"/>
</dbReference>
<reference evidence="11" key="1">
    <citation type="submission" date="2025-08" db="UniProtKB">
        <authorList>
            <consortium name="Ensembl"/>
        </authorList>
    </citation>
    <scope>IDENTIFICATION</scope>
</reference>
<keyword evidence="2" id="KW-0597">Phosphoprotein</keyword>
<evidence type="ECO:0000256" key="1">
    <source>
        <dbReference type="ARBA" id="ARBA00022499"/>
    </source>
</evidence>
<keyword evidence="3" id="KW-0832">Ubl conjugation</keyword>
<feature type="compositionally biased region" description="Basic and acidic residues" evidence="9">
    <location>
        <begin position="464"/>
        <end position="473"/>
    </location>
</feature>
<evidence type="ECO:0000313" key="12">
    <source>
        <dbReference type="Proteomes" id="UP000472260"/>
    </source>
</evidence>
<feature type="compositionally biased region" description="Acidic residues" evidence="9">
    <location>
        <begin position="539"/>
        <end position="558"/>
    </location>
</feature>
<evidence type="ECO:0000313" key="11">
    <source>
        <dbReference type="Ensembl" id="ENSSANP00000030553.1"/>
    </source>
</evidence>
<dbReference type="InterPro" id="IPR016197">
    <property type="entry name" value="Chromo-like_dom_sf"/>
</dbReference>
<accession>A0A671MBF6</accession>
<keyword evidence="4" id="KW-0156">Chromatin regulator</keyword>
<feature type="region of interest" description="Disordered" evidence="9">
    <location>
        <begin position="635"/>
        <end position="963"/>
    </location>
</feature>
<dbReference type="SMART" id="SM00501">
    <property type="entry name" value="BRIGHT"/>
    <property type="match status" value="1"/>
</dbReference>
<dbReference type="InterPro" id="IPR001606">
    <property type="entry name" value="ARID_dom"/>
</dbReference>
<feature type="domain" description="ARID" evidence="10">
    <location>
        <begin position="309"/>
        <end position="401"/>
    </location>
</feature>
<gene>
    <name evidence="11" type="primary">arid4a</name>
</gene>
<dbReference type="Proteomes" id="UP000472260">
    <property type="component" value="Unassembled WGS sequence"/>
</dbReference>
<dbReference type="CDD" id="cd18641">
    <property type="entry name" value="CBD_RBP1_like"/>
    <property type="match status" value="1"/>
</dbReference>
<evidence type="ECO:0000256" key="8">
    <source>
        <dbReference type="ARBA" id="ARBA00023242"/>
    </source>
</evidence>
<dbReference type="KEGG" id="sanh:107693169"/>
<evidence type="ECO:0000256" key="3">
    <source>
        <dbReference type="ARBA" id="ARBA00022843"/>
    </source>
</evidence>
<dbReference type="PROSITE" id="PS51011">
    <property type="entry name" value="ARID"/>
    <property type="match status" value="1"/>
</dbReference>
<dbReference type="FunFam" id="2.30.30.140:FF:000012">
    <property type="entry name" value="AT-rich interactive domain-containing protein 4A"/>
    <property type="match status" value="1"/>
</dbReference>
<organism evidence="11 12">
    <name type="scientific">Sinocyclocheilus anshuiensis</name>
    <dbReference type="NCBI Taxonomy" id="1608454"/>
    <lineage>
        <taxon>Eukaryota</taxon>
        <taxon>Metazoa</taxon>
        <taxon>Chordata</taxon>
        <taxon>Craniata</taxon>
        <taxon>Vertebrata</taxon>
        <taxon>Euteleostomi</taxon>
        <taxon>Actinopterygii</taxon>
        <taxon>Neopterygii</taxon>
        <taxon>Teleostei</taxon>
        <taxon>Ostariophysi</taxon>
        <taxon>Cypriniformes</taxon>
        <taxon>Cyprinidae</taxon>
        <taxon>Cyprininae</taxon>
        <taxon>Sinocyclocheilus</taxon>
    </lineage>
</organism>
<keyword evidence="1" id="KW-1017">Isopeptide bond</keyword>
<feature type="compositionally biased region" description="Basic and acidic residues" evidence="9">
    <location>
        <begin position="1117"/>
        <end position="1130"/>
    </location>
</feature>
<dbReference type="Pfam" id="PF08169">
    <property type="entry name" value="RBB1NT"/>
    <property type="match status" value="1"/>
</dbReference>
<feature type="region of interest" description="Disordered" evidence="9">
    <location>
        <begin position="1013"/>
        <end position="1224"/>
    </location>
</feature>
<dbReference type="OrthoDB" id="10068428at2759"/>
<dbReference type="SMART" id="SM00333">
    <property type="entry name" value="TUDOR"/>
    <property type="match status" value="1"/>
</dbReference>
<protein>
    <submittedName>
        <fullName evidence="11">AT-rich interactive domain-containing protein 4A-like</fullName>
    </submittedName>
</protein>
<evidence type="ECO:0000256" key="4">
    <source>
        <dbReference type="ARBA" id="ARBA00022853"/>
    </source>
</evidence>
<dbReference type="InterPro" id="IPR002999">
    <property type="entry name" value="Tudor"/>
</dbReference>
<evidence type="ECO:0000256" key="6">
    <source>
        <dbReference type="ARBA" id="ARBA00023125"/>
    </source>
</evidence>
<keyword evidence="12" id="KW-1185">Reference proteome</keyword>
<feature type="region of interest" description="Disordered" evidence="9">
    <location>
        <begin position="119"/>
        <end position="168"/>
    </location>
</feature>
<feature type="compositionally biased region" description="Low complexity" evidence="9">
    <location>
        <begin position="1280"/>
        <end position="1301"/>
    </location>
</feature>
<dbReference type="FunFam" id="1.10.150.60:FF:000003">
    <property type="entry name" value="AT-rich interactive domain-containing protein 4B"/>
    <property type="match status" value="1"/>
</dbReference>
<feature type="region of interest" description="Disordered" evidence="9">
    <location>
        <begin position="272"/>
        <end position="311"/>
    </location>
</feature>
<dbReference type="Pfam" id="PF11717">
    <property type="entry name" value="Tudor-knot"/>
    <property type="match status" value="1"/>
</dbReference>
<keyword evidence="6" id="KW-0238">DNA-binding</keyword>
<proteinExistence type="predicted"/>
<dbReference type="GO" id="GO:0000976">
    <property type="term" value="F:transcription cis-regulatory region binding"/>
    <property type="evidence" value="ECO:0007669"/>
    <property type="project" value="TreeGrafter"/>
</dbReference>
<feature type="compositionally biased region" description="Acidic residues" evidence="9">
    <location>
        <begin position="276"/>
        <end position="285"/>
    </location>
</feature>
<dbReference type="InterPro" id="IPR047473">
    <property type="entry name" value="CBD_RBP1-like"/>
</dbReference>
<evidence type="ECO:0000256" key="5">
    <source>
        <dbReference type="ARBA" id="ARBA00023015"/>
    </source>
</evidence>
<feature type="compositionally biased region" description="Basic and acidic residues" evidence="9">
    <location>
        <begin position="517"/>
        <end position="529"/>
    </location>
</feature>
<dbReference type="GO" id="GO:0006357">
    <property type="term" value="P:regulation of transcription by RNA polymerase II"/>
    <property type="evidence" value="ECO:0007669"/>
    <property type="project" value="TreeGrafter"/>
</dbReference>
<dbReference type="Gene3D" id="1.10.150.60">
    <property type="entry name" value="ARID DNA-binding domain"/>
    <property type="match status" value="1"/>
</dbReference>
<keyword evidence="5" id="KW-0805">Transcription regulation</keyword>
<evidence type="ECO:0000256" key="9">
    <source>
        <dbReference type="SAM" id="MobiDB-lite"/>
    </source>
</evidence>
<evidence type="ECO:0000259" key="10">
    <source>
        <dbReference type="PROSITE" id="PS51011"/>
    </source>
</evidence>
<feature type="compositionally biased region" description="Basic and acidic residues" evidence="9">
    <location>
        <begin position="488"/>
        <end position="508"/>
    </location>
</feature>
<feature type="compositionally biased region" description="Acidic residues" evidence="9">
    <location>
        <begin position="294"/>
        <end position="310"/>
    </location>
</feature>
<dbReference type="InterPro" id="IPR012603">
    <property type="entry name" value="ARID4A/B_PWWP"/>
</dbReference>
<feature type="compositionally biased region" description="Polar residues" evidence="9">
    <location>
        <begin position="1214"/>
        <end position="1224"/>
    </location>
</feature>
<dbReference type="Gene3D" id="2.30.30.140">
    <property type="match status" value="3"/>
</dbReference>
<dbReference type="InterPro" id="IPR025995">
    <property type="entry name" value="Tudor-knot"/>
</dbReference>
<reference evidence="11" key="2">
    <citation type="submission" date="2025-09" db="UniProtKB">
        <authorList>
            <consortium name="Ensembl"/>
        </authorList>
    </citation>
    <scope>IDENTIFICATION</scope>
</reference>
<feature type="region of interest" description="Disordered" evidence="9">
    <location>
        <begin position="413"/>
        <end position="580"/>
    </location>
</feature>
<feature type="compositionally biased region" description="Low complexity" evidence="9">
    <location>
        <begin position="1100"/>
        <end position="1115"/>
    </location>
</feature>
<evidence type="ECO:0000256" key="7">
    <source>
        <dbReference type="ARBA" id="ARBA00023163"/>
    </source>
</evidence>
<sequence length="1308" mass="146025">MKVADEPAYLTVGTDVSAKYRGAFCEAKIKTVKRMVKVKVVLKGDSTSQVVQDDQVKGPLRVGSTVEVKSPEGRLSEAIISKLTDASWYTVVFDDGDEKTLRRTSLCLKGERHFAESETLDQLPLTNPEHFGTPVIGKKKNRGRRSSQAVAEDEKESSSSEDDEDDRRRLNDDLLGKVACVQSGSDGDSWHYVLVISPSCNDDLTVKKDQCLVRSFADSKFHTVARKDVQEVNIGTLSKPECSNRKGFEAAQRFVQSRQVPDNWKVDLSEILESSSSDEEDDNEDGEGKVGEEEVKEPEPEEPDDEPDPEERDHFLQQLYKFMEDRGTPINKSPVLGYKDLNLFKLFRLVHIHGGCDNIESGSIWKQIYMDLGIPVLNSAASYNVKTAYRKYLYGFEEYCRSAQIQFRTVHHNEPRPDRQPEVQCVKTVKKESGDTDEMMQQVTAEPETSEDKPAADADESDTESEKGHKDICSPRGRRRCTVTPVKVEAKEPVKQENPKEEKKKEETQGEGENSGEEQKEKSDGETPGKRRSRHLEESDKDTDDEEQEDDEDEEDDGERSRLRDRDEREEDDGCEDSVTGTKVKVKYGKGKTQKIYEANIKNTETDDGESLYLVHYYGWNVRYDEWVKADRIIWPVDKGGTKRKQKKKVKNKEDEEKEKEEDKQAKQGIRRGRPPLKSTPPSTSHSVSKTPSSEGRSSSKSSRPTDASALPNGEGTPCRRTRRTSGMYDSDRGSNDSGNSSDDSECEESPEKKLEWTETTDPPLTAKQEAAENLPEESTMPEPVQTEPELPSSPQEMPNFKESEEVTSLLPVESDDGSPKPRAKKPRLKEPGSETPTQTPAAANHTETEEPSTPPRPAKKSQETPHSSPVERIKPVETAGSDTDSATEDIGPPERSTAVKRKVTEQRTPEKKIRLDRKEEPKMLSPVKTPLLEKKPDPEKKTELVQKPAEHPSPTLSFPSKDIEMKSEMPALTREVHLRVEPPCPELEDATTTANEEMMPQIGPEALVCHEVDLDDPEEKDRPSGEELLIMMKEEKAPPLETSDQLPHVLAAVGPPRLFSPSSAPSPDESHSTKSESDATIEVDSVAESQEGLGENESTHSFDASASSSNSSISLQDRDGKDRGQKRLLDCTTGSSAKRQKRSQKRSSAVCKTEKNGAGHSSDSEDLSAMDSSNKLTPVKHSSLSKSQKLSRSPGLASPNSKDMEKDKHKQKQSVPSPRTYKWSCQLTELDNMTSAERISFLQEKLQEIRKYYMSLKSEVASIDRRRKRLKKKEREVSHTTASTSSGSSDTGMSPSSASPTGDTLAY</sequence>
<keyword evidence="7" id="KW-0804">Transcription</keyword>
<dbReference type="SUPFAM" id="SSF54160">
    <property type="entry name" value="Chromo domain-like"/>
    <property type="match status" value="1"/>
</dbReference>
<feature type="compositionally biased region" description="Low complexity" evidence="9">
    <location>
        <begin position="680"/>
        <end position="710"/>
    </location>
</feature>
<dbReference type="CDD" id="cd20390">
    <property type="entry name" value="Tudor_ARID4_rpt2"/>
    <property type="match status" value="1"/>
</dbReference>
<feature type="compositionally biased region" description="Basic and acidic residues" evidence="9">
    <location>
        <begin position="932"/>
        <end position="951"/>
    </location>
</feature>
<feature type="compositionally biased region" description="Low complexity" evidence="9">
    <location>
        <begin position="1183"/>
        <end position="1194"/>
    </location>
</feature>
<dbReference type="CDD" id="cd16882">
    <property type="entry name" value="ARID_ARID4A"/>
    <property type="match status" value="1"/>
</dbReference>
<feature type="compositionally biased region" description="Basic residues" evidence="9">
    <location>
        <begin position="642"/>
        <end position="651"/>
    </location>
</feature>
<dbReference type="GO" id="GO:0005634">
    <property type="term" value="C:nucleus"/>
    <property type="evidence" value="ECO:0007669"/>
    <property type="project" value="TreeGrafter"/>
</dbReference>
<dbReference type="SMART" id="SM01014">
    <property type="entry name" value="ARID"/>
    <property type="match status" value="1"/>
</dbReference>
<dbReference type="InterPro" id="IPR036431">
    <property type="entry name" value="ARID_dom_sf"/>
</dbReference>
<feature type="compositionally biased region" description="Acidic residues" evidence="9">
    <location>
        <begin position="151"/>
        <end position="165"/>
    </location>
</feature>
<dbReference type="Ensembl" id="ENSSANT00000032519.1">
    <property type="protein sequence ID" value="ENSSANP00000030553.1"/>
    <property type="gene ID" value="ENSSANG00000015632.1"/>
</dbReference>
<keyword evidence="8" id="KW-0539">Nucleus</keyword>